<dbReference type="NCBIfam" id="TIGR00636">
    <property type="entry name" value="PduO_Nterm"/>
    <property type="match status" value="1"/>
</dbReference>
<name>A0AB33Z559_9GAMM</name>
<evidence type="ECO:0000313" key="9">
    <source>
        <dbReference type="Proteomes" id="UP000015462"/>
    </source>
</evidence>
<comment type="caution">
    <text evidence="8">The sequence shown here is derived from an EMBL/GenBank/DDBJ whole genome shotgun (WGS) entry which is preliminary data.</text>
</comment>
<evidence type="ECO:0000256" key="3">
    <source>
        <dbReference type="ARBA" id="ARBA00022679"/>
    </source>
</evidence>
<keyword evidence="4 6" id="KW-0547">Nucleotide-binding</keyword>
<dbReference type="AlphaFoldDB" id="A0AB33Z559"/>
<gene>
    <name evidence="8" type="ORF">L196_02870</name>
</gene>
<keyword evidence="3 6" id="KW-0808">Transferase</keyword>
<dbReference type="Proteomes" id="UP000015462">
    <property type="component" value="Unassembled WGS sequence"/>
</dbReference>
<dbReference type="InterPro" id="IPR029499">
    <property type="entry name" value="PduO-typ"/>
</dbReference>
<comment type="similarity">
    <text evidence="1 6">Belongs to the Cob(I)alamin adenosyltransferase family.</text>
</comment>
<comment type="catalytic activity">
    <reaction evidence="6">
        <text>2 cob(II)yrinate a,c diamide + reduced [electron-transfer flavoprotein] + 2 ATP = 2 adenosylcob(III)yrinate a,c-diamide + 2 triphosphate + oxidized [electron-transfer flavoprotein] + 3 H(+)</text>
        <dbReference type="Rhea" id="RHEA:11528"/>
        <dbReference type="Rhea" id="RHEA-COMP:10685"/>
        <dbReference type="Rhea" id="RHEA-COMP:10686"/>
        <dbReference type="ChEBI" id="CHEBI:15378"/>
        <dbReference type="ChEBI" id="CHEBI:18036"/>
        <dbReference type="ChEBI" id="CHEBI:30616"/>
        <dbReference type="ChEBI" id="CHEBI:57692"/>
        <dbReference type="ChEBI" id="CHEBI:58307"/>
        <dbReference type="ChEBI" id="CHEBI:58503"/>
        <dbReference type="ChEBI" id="CHEBI:58537"/>
        <dbReference type="EC" id="2.5.1.17"/>
    </reaction>
</comment>
<dbReference type="PANTHER" id="PTHR12213">
    <property type="entry name" value="CORRINOID ADENOSYLTRANSFERASE"/>
    <property type="match status" value="1"/>
</dbReference>
<comment type="subunit">
    <text evidence="2">Homotrimer.</text>
</comment>
<dbReference type="Gene3D" id="1.20.1200.10">
    <property type="entry name" value="Cobalamin adenosyltransferase-like"/>
    <property type="match status" value="1"/>
</dbReference>
<dbReference type="InterPro" id="IPR016030">
    <property type="entry name" value="CblAdoTrfase-like"/>
</dbReference>
<dbReference type="PANTHER" id="PTHR12213:SF0">
    <property type="entry name" value="CORRINOID ADENOSYLTRANSFERASE MMAB"/>
    <property type="match status" value="1"/>
</dbReference>
<dbReference type="RefSeq" id="WP_016389901.1">
    <property type="nucleotide sequence ID" value="NZ_FQZJ01000006.1"/>
</dbReference>
<protein>
    <recommendedName>
        <fullName evidence="6">Corrinoid adenosyltransferase</fullName>
        <ecNumber evidence="6">2.5.1.17</ecNumber>
    </recommendedName>
    <alternativeName>
        <fullName evidence="6">Cob(II)alamin adenosyltransferase</fullName>
    </alternativeName>
    <alternativeName>
        <fullName evidence="6">Cob(II)yrinic acid a,c-diamide adenosyltransferase</fullName>
    </alternativeName>
    <alternativeName>
        <fullName evidence="6">Cobinamide/cobalamin adenosyltransferase</fullName>
    </alternativeName>
</protein>
<keyword evidence="9" id="KW-1185">Reference proteome</keyword>
<evidence type="ECO:0000256" key="4">
    <source>
        <dbReference type="ARBA" id="ARBA00022741"/>
    </source>
</evidence>
<evidence type="ECO:0000313" key="8">
    <source>
        <dbReference type="EMBL" id="EPD14405.1"/>
    </source>
</evidence>
<dbReference type="EC" id="2.5.1.17" evidence="6"/>
<evidence type="ECO:0000256" key="1">
    <source>
        <dbReference type="ARBA" id="ARBA00007487"/>
    </source>
</evidence>
<organism evidence="8 9">
    <name type="scientific">Cycloclasticus pugetii</name>
    <dbReference type="NCBI Taxonomy" id="34068"/>
    <lineage>
        <taxon>Bacteria</taxon>
        <taxon>Pseudomonadati</taxon>
        <taxon>Pseudomonadota</taxon>
        <taxon>Gammaproteobacteria</taxon>
        <taxon>Thiotrichales</taxon>
        <taxon>Piscirickettsiaceae</taxon>
        <taxon>Cycloclasticus</taxon>
    </lineage>
</organism>
<evidence type="ECO:0000256" key="6">
    <source>
        <dbReference type="RuleBase" id="RU366026"/>
    </source>
</evidence>
<evidence type="ECO:0000259" key="7">
    <source>
        <dbReference type="Pfam" id="PF01923"/>
    </source>
</evidence>
<dbReference type="GO" id="GO:0009236">
    <property type="term" value="P:cobalamin biosynthetic process"/>
    <property type="evidence" value="ECO:0007669"/>
    <property type="project" value="UniProtKB-UniRule"/>
</dbReference>
<dbReference type="Pfam" id="PF01923">
    <property type="entry name" value="Cob_adeno_trans"/>
    <property type="match status" value="1"/>
</dbReference>
<feature type="domain" description="Cobalamin adenosyltransferase-like" evidence="7">
    <location>
        <begin position="8"/>
        <end position="165"/>
    </location>
</feature>
<comment type="catalytic activity">
    <reaction evidence="6">
        <text>2 cob(II)alamin + reduced [electron-transfer flavoprotein] + 2 ATP = 2 adenosylcob(III)alamin + 2 triphosphate + oxidized [electron-transfer flavoprotein] + 3 H(+)</text>
        <dbReference type="Rhea" id="RHEA:28671"/>
        <dbReference type="Rhea" id="RHEA-COMP:10685"/>
        <dbReference type="Rhea" id="RHEA-COMP:10686"/>
        <dbReference type="ChEBI" id="CHEBI:15378"/>
        <dbReference type="ChEBI" id="CHEBI:16304"/>
        <dbReference type="ChEBI" id="CHEBI:18036"/>
        <dbReference type="ChEBI" id="CHEBI:18408"/>
        <dbReference type="ChEBI" id="CHEBI:30616"/>
        <dbReference type="ChEBI" id="CHEBI:57692"/>
        <dbReference type="ChEBI" id="CHEBI:58307"/>
        <dbReference type="EC" id="2.5.1.17"/>
    </reaction>
</comment>
<sequence>MGHRLSKIYTRTGDAGTTGLGDGTRVDKDSLRVEAYGTVDELNSQIGLVIAFGIEKKIADQLLDIQHDLFDLGSELCVPGYSAINDSHTDLLEKVLDEHNATLPALKEFILPGGNLAAASCHIARTVCRRSERIVVRLMREEKINPPVIKYLNRLSDLLFVLCRVLARQDGQSEILWDKNRQPEKGKQ</sequence>
<proteinExistence type="inferred from homology"/>
<dbReference type="GO" id="GO:0005524">
    <property type="term" value="F:ATP binding"/>
    <property type="evidence" value="ECO:0007669"/>
    <property type="project" value="UniProtKB-UniRule"/>
</dbReference>
<dbReference type="EMBL" id="ASHL01000001">
    <property type="protein sequence ID" value="EPD14405.1"/>
    <property type="molecule type" value="Genomic_DNA"/>
</dbReference>
<evidence type="ECO:0000256" key="5">
    <source>
        <dbReference type="ARBA" id="ARBA00022840"/>
    </source>
</evidence>
<keyword evidence="5 6" id="KW-0067">ATP-binding</keyword>
<accession>A0AB33Z559</accession>
<dbReference type="FunFam" id="1.20.1200.10:FF:000001">
    <property type="entry name" value="Cob(I)yrinic acid a,c-diamide adenosyltransferase"/>
    <property type="match status" value="1"/>
</dbReference>
<reference evidence="8 9" key="1">
    <citation type="journal article" date="2013" name="Genome Announc.">
        <title>Genome Sequence of the Pyrene- and Fluoranthene-Degrading Bacterium Cycloclasticus sp. Strain PY97M.</title>
        <authorList>
            <person name="Cui Z."/>
            <person name="Xu G."/>
            <person name="Li Q."/>
            <person name="Gao W."/>
            <person name="Zheng L."/>
        </authorList>
    </citation>
    <scope>NUCLEOTIDE SEQUENCE [LARGE SCALE GENOMIC DNA]</scope>
    <source>
        <strain evidence="8 9">PY97M</strain>
    </source>
</reference>
<evidence type="ECO:0000256" key="2">
    <source>
        <dbReference type="ARBA" id="ARBA00011233"/>
    </source>
</evidence>
<dbReference type="InterPro" id="IPR036451">
    <property type="entry name" value="CblAdoTrfase-like_sf"/>
</dbReference>
<dbReference type="SUPFAM" id="SSF89028">
    <property type="entry name" value="Cobalamin adenosyltransferase-like"/>
    <property type="match status" value="1"/>
</dbReference>
<keyword evidence="6" id="KW-0169">Cobalamin biosynthesis</keyword>
<comment type="pathway">
    <text evidence="6">Cofactor biosynthesis; adenosylcobalamin biosynthesis; adenosylcobalamin from cob(II)yrinate a,c-diamide: step 2/7.</text>
</comment>
<dbReference type="GO" id="GO:0008817">
    <property type="term" value="F:corrinoid adenosyltransferase activity"/>
    <property type="evidence" value="ECO:0007669"/>
    <property type="project" value="UniProtKB-UniRule"/>
</dbReference>